<dbReference type="RefSeq" id="YP_008242057.1">
    <property type="nucleotide sequence ID" value="NC_021803.1"/>
</dbReference>
<gene>
    <name evidence="2" type="ORF">Phi13:2_gp032</name>
</gene>
<name>S0A5I6_9CAUD</name>
<reference evidence="3" key="2">
    <citation type="submission" date="2013-03" db="EMBL/GenBank/DDBJ databases">
        <title>The Cellulophaga phages: a novel, diverse, and globally ubiquitous model system.</title>
        <authorList>
            <person name="Holmfeldt K."/>
            <person name="Solonenko N."/>
            <person name="Shah M."/>
            <person name="Corrier K."/>
            <person name="Riemann L."/>
            <person name="VerBerkmoes N.C."/>
            <person name="Sullivan M.B."/>
        </authorList>
    </citation>
    <scope>NUCLEOTIDE SEQUENCE [LARGE SCALE GENOMIC DNA]</scope>
</reference>
<feature type="coiled-coil region" evidence="1">
    <location>
        <begin position="1"/>
        <end position="60"/>
    </location>
</feature>
<accession>S0A5I6</accession>
<protein>
    <submittedName>
        <fullName evidence="2">Uncharacterized protein</fullName>
    </submittedName>
</protein>
<proteinExistence type="predicted"/>
<keyword evidence="1" id="KW-0175">Coiled coil</keyword>
<dbReference type="GeneID" id="16881346"/>
<evidence type="ECO:0000256" key="1">
    <source>
        <dbReference type="SAM" id="Coils"/>
    </source>
</evidence>
<dbReference type="Proteomes" id="UP000014736">
    <property type="component" value="Segment"/>
</dbReference>
<evidence type="ECO:0000313" key="3">
    <source>
        <dbReference type="Proteomes" id="UP000014736"/>
    </source>
</evidence>
<dbReference type="EMBL" id="KC821633">
    <property type="protein sequence ID" value="AGO49642.1"/>
    <property type="molecule type" value="Genomic_DNA"/>
</dbReference>
<sequence length="114" mass="13018">MTELDKKIKDLKDFIKQKTDQGTANYLGKEIREICGMVETEQLNKEKNKLTSKNEALNQQLILSGVSGSNLLPDGWKVYECTDCQEINVKKDNRQITVGLCDNCEHPLWNDDVD</sequence>
<evidence type="ECO:0000313" key="2">
    <source>
        <dbReference type="EMBL" id="AGO49642.1"/>
    </source>
</evidence>
<reference evidence="2 3" key="1">
    <citation type="journal article" date="2013" name="Proc. Natl. Acad. Sci. U.S.A.">
        <title>Twelve previously unknown phage genera are ubiquitous in global oceans.</title>
        <authorList>
            <person name="Holmfeldt K."/>
            <person name="Solonenko N."/>
            <person name="Shah M."/>
            <person name="Corrier K."/>
            <person name="Riemann L."/>
            <person name="Verberkmoes N.C."/>
            <person name="Sullivan M.B."/>
        </authorList>
    </citation>
    <scope>NUCLEOTIDE SEQUENCE [LARGE SCALE GENOMIC DNA]</scope>
    <source>
        <strain evidence="2">Phi13:2</strain>
    </source>
</reference>
<dbReference type="KEGG" id="vg:16881346"/>
<keyword evidence="3" id="KW-1185">Reference proteome</keyword>
<organism evidence="2 3">
    <name type="scientific">Cellulophaga phage phi13:2</name>
    <dbReference type="NCBI Taxonomy" id="1328030"/>
    <lineage>
        <taxon>Viruses</taxon>
        <taxon>Duplodnaviria</taxon>
        <taxon>Heunggongvirae</taxon>
        <taxon>Uroviricota</taxon>
        <taxon>Caudoviricetes</taxon>
        <taxon>Pachyviridae</taxon>
        <taxon>Baltivirus</taxon>
        <taxon>Baltivirus phi13duo</taxon>
    </lineage>
</organism>